<reference evidence="3 4" key="1">
    <citation type="submission" date="2015-02" db="EMBL/GenBank/DDBJ databases">
        <title>Draft genome sequences of ten Microbacterium spp. with emphasis on heavy metal contaminated environments.</title>
        <authorList>
            <person name="Corretto E."/>
        </authorList>
    </citation>
    <scope>NUCLEOTIDE SEQUENCE [LARGE SCALE GENOMIC DNA]</scope>
    <source>
        <strain evidence="3 4">SA35</strain>
    </source>
</reference>
<dbReference type="InterPro" id="IPR050312">
    <property type="entry name" value="IolE/XylAMocC-like"/>
</dbReference>
<comment type="caution">
    <text evidence="3">The sequence shown here is derived from an EMBL/GenBank/DDBJ whole genome shotgun (WGS) entry which is preliminary data.</text>
</comment>
<dbReference type="Pfam" id="PF01261">
    <property type="entry name" value="AP_endonuc_2"/>
    <property type="match status" value="1"/>
</dbReference>
<keyword evidence="3" id="KW-0456">Lyase</keyword>
<dbReference type="EC" id="4.2.1.44" evidence="3"/>
<accession>A0A0M2HWB1</accession>
<feature type="domain" description="Xylose isomerase-like TIM barrel" evidence="2">
    <location>
        <begin position="32"/>
        <end position="273"/>
    </location>
</feature>
<dbReference type="SUPFAM" id="SSF51658">
    <property type="entry name" value="Xylose isomerase-like"/>
    <property type="match status" value="1"/>
</dbReference>
<dbReference type="OrthoDB" id="104997at2"/>
<name>A0A0M2HWB1_9MICO</name>
<dbReference type="RefSeq" id="WP_045256538.1">
    <property type="nucleotide sequence ID" value="NZ_JYJB01000006.1"/>
</dbReference>
<proteinExistence type="predicted"/>
<dbReference type="InterPro" id="IPR036237">
    <property type="entry name" value="Xyl_isomerase-like_sf"/>
</dbReference>
<dbReference type="STRING" id="273678.RS84_00890"/>
<dbReference type="PANTHER" id="PTHR12110">
    <property type="entry name" value="HYDROXYPYRUVATE ISOMERASE"/>
    <property type="match status" value="1"/>
</dbReference>
<sequence length="305" mass="32095">MNGAVAGAPVSFGVFELTPEGAQTVSPDAMAEALQESGYRGIDLGPAGFLGRGAELRDRLARFELELAGGWVQLPFTDDEAFEASLGELDEALRIFGDAADAGPSLLPLPTLADAGSTARSAAPGRGAAVDPLAASVADRLYRNVERAAGIVRAAGFEPTFHHHAGTFVESPQEIDAFLAHSDVGLTFDVGHLVLAGGDPLDAARRWGSRINHLHLKDVDRTRVAEILAAGGGMAEVWAGGAFVAFGQGDVDLSAVMDLMVQTGFDGWVVVEQDVLNGPDVAIGRFLQERTADQRVNREALRAWL</sequence>
<protein>
    <submittedName>
        <fullName evidence="3">Inosose dehydratase</fullName>
        <ecNumber evidence="3">4.2.1.44</ecNumber>
    </submittedName>
</protein>
<evidence type="ECO:0000256" key="1">
    <source>
        <dbReference type="ARBA" id="ARBA00023277"/>
    </source>
</evidence>
<organism evidence="3 4">
    <name type="scientific">Microbacterium hydrocarbonoxydans</name>
    <dbReference type="NCBI Taxonomy" id="273678"/>
    <lineage>
        <taxon>Bacteria</taxon>
        <taxon>Bacillati</taxon>
        <taxon>Actinomycetota</taxon>
        <taxon>Actinomycetes</taxon>
        <taxon>Micrococcales</taxon>
        <taxon>Microbacteriaceae</taxon>
        <taxon>Microbacterium</taxon>
    </lineage>
</organism>
<dbReference type="EMBL" id="JYJB01000006">
    <property type="protein sequence ID" value="KJL48723.1"/>
    <property type="molecule type" value="Genomic_DNA"/>
</dbReference>
<dbReference type="AlphaFoldDB" id="A0A0M2HWB1"/>
<keyword evidence="4" id="KW-1185">Reference proteome</keyword>
<evidence type="ECO:0000313" key="4">
    <source>
        <dbReference type="Proteomes" id="UP000033900"/>
    </source>
</evidence>
<dbReference type="InterPro" id="IPR013022">
    <property type="entry name" value="Xyl_isomerase-like_TIM-brl"/>
</dbReference>
<gene>
    <name evidence="3" type="primary">iolE_1</name>
    <name evidence="3" type="ORF">RS84_00890</name>
</gene>
<evidence type="ECO:0000259" key="2">
    <source>
        <dbReference type="Pfam" id="PF01261"/>
    </source>
</evidence>
<dbReference type="PANTHER" id="PTHR12110:SF41">
    <property type="entry name" value="INOSOSE DEHYDRATASE"/>
    <property type="match status" value="1"/>
</dbReference>
<dbReference type="Gene3D" id="3.20.20.150">
    <property type="entry name" value="Divalent-metal-dependent TIM barrel enzymes"/>
    <property type="match status" value="1"/>
</dbReference>
<dbReference type="Proteomes" id="UP000033900">
    <property type="component" value="Unassembled WGS sequence"/>
</dbReference>
<keyword evidence="1" id="KW-0119">Carbohydrate metabolism</keyword>
<evidence type="ECO:0000313" key="3">
    <source>
        <dbReference type="EMBL" id="KJL48723.1"/>
    </source>
</evidence>
<dbReference type="PATRIC" id="fig|273678.4.peg.885"/>
<dbReference type="GO" id="GO:0050114">
    <property type="term" value="F:myo-inosose-2 dehydratase activity"/>
    <property type="evidence" value="ECO:0007669"/>
    <property type="project" value="UniProtKB-EC"/>
</dbReference>